<organism evidence="1 2">
    <name type="scientific">Steinernema glaseri</name>
    <dbReference type="NCBI Taxonomy" id="37863"/>
    <lineage>
        <taxon>Eukaryota</taxon>
        <taxon>Metazoa</taxon>
        <taxon>Ecdysozoa</taxon>
        <taxon>Nematoda</taxon>
        <taxon>Chromadorea</taxon>
        <taxon>Rhabditida</taxon>
        <taxon>Tylenchina</taxon>
        <taxon>Panagrolaimomorpha</taxon>
        <taxon>Strongyloidoidea</taxon>
        <taxon>Steinernematidae</taxon>
        <taxon>Steinernema</taxon>
    </lineage>
</organism>
<accession>A0A1I8ACL7</accession>
<dbReference type="WBParaSite" id="L893_g4226.t1">
    <property type="protein sequence ID" value="L893_g4226.t1"/>
    <property type="gene ID" value="L893_g4226"/>
</dbReference>
<evidence type="ECO:0000313" key="2">
    <source>
        <dbReference type="WBParaSite" id="L893_g4226.t1"/>
    </source>
</evidence>
<name>A0A1I8ACL7_9BILA</name>
<sequence>SLPKRMIMFEAFKDANYHPEVEAITYLPEVDLDNPV</sequence>
<reference evidence="2" key="1">
    <citation type="submission" date="2016-11" db="UniProtKB">
        <authorList>
            <consortium name="WormBaseParasite"/>
        </authorList>
    </citation>
    <scope>IDENTIFICATION</scope>
</reference>
<evidence type="ECO:0000313" key="1">
    <source>
        <dbReference type="Proteomes" id="UP000095287"/>
    </source>
</evidence>
<dbReference type="Proteomes" id="UP000095287">
    <property type="component" value="Unplaced"/>
</dbReference>
<dbReference type="AlphaFoldDB" id="A0A1I8ACL7"/>
<protein>
    <submittedName>
        <fullName evidence="2">Ribulose-bisphosphate carboxylase</fullName>
    </submittedName>
</protein>
<proteinExistence type="predicted"/>
<keyword evidence="1" id="KW-1185">Reference proteome</keyword>